<feature type="region of interest" description="Disordered" evidence="1">
    <location>
        <begin position="1"/>
        <end position="72"/>
    </location>
</feature>
<protein>
    <submittedName>
        <fullName evidence="2">Uncharacterized protein</fullName>
    </submittedName>
</protein>
<sequence>MTEIVKASIRMDTSKIEPHPPSPAENTPAKQTKEVVGRHVTREKAKPLAGKTANRNPGTSKKKLKSKKSDFIVRRRSLMIPIKMTAPHPEIHHQDASTKGKVPPEKAADRNAPQTTATIPSKEMEHRKAVEGVKTTHIEQQVQIPKPREHFAEKQALTVKNGVVQRVATQSPDPLDELVLLLENHHLSQRMMTLLRFFAASMETARKRHLSHRKQLSENQLQVLKQQLVEPANSTKEEATFLARQNLPQTSPTVLKEKFYPFPKQVQFAFPAKKTSTSHVNEDESQTKATLSGKKQKPGKVLKQQLARQAAPTNSKEETSPPEKQGRSQINPVALREKSLPLAKQDQLPSPVKKLSTSHVKNDDSQMKTKFNGKMQQATAILRQHLARQANSSPMKKEAIPRHESPVEPKRFAQLQRQTQSVELTTVTATTEKQKILPKKQTPPGKRSTPRKALRAPSTATPSHSHLARRSVLFILPCGLLGR</sequence>
<dbReference type="AlphaFoldDB" id="A0A0C2CPX7"/>
<accession>A0A0C2CPX7</accession>
<feature type="compositionally biased region" description="Basic and acidic residues" evidence="1">
    <location>
        <begin position="395"/>
        <end position="408"/>
    </location>
</feature>
<keyword evidence="3" id="KW-1185">Reference proteome</keyword>
<evidence type="ECO:0000256" key="1">
    <source>
        <dbReference type="SAM" id="MobiDB-lite"/>
    </source>
</evidence>
<feature type="compositionally biased region" description="Basic and acidic residues" evidence="1">
    <location>
        <begin position="31"/>
        <end position="46"/>
    </location>
</feature>
<proteinExistence type="predicted"/>
<feature type="region of interest" description="Disordered" evidence="1">
    <location>
        <begin position="273"/>
        <end position="365"/>
    </location>
</feature>
<organism evidence="2 3">
    <name type="scientific">Ancylostoma duodenale</name>
    <dbReference type="NCBI Taxonomy" id="51022"/>
    <lineage>
        <taxon>Eukaryota</taxon>
        <taxon>Metazoa</taxon>
        <taxon>Ecdysozoa</taxon>
        <taxon>Nematoda</taxon>
        <taxon>Chromadorea</taxon>
        <taxon>Rhabditida</taxon>
        <taxon>Rhabditina</taxon>
        <taxon>Rhabditomorpha</taxon>
        <taxon>Strongyloidea</taxon>
        <taxon>Ancylostomatidae</taxon>
        <taxon>Ancylostomatinae</taxon>
        <taxon>Ancylostoma</taxon>
    </lineage>
</organism>
<dbReference type="Proteomes" id="UP000054047">
    <property type="component" value="Unassembled WGS sequence"/>
</dbReference>
<feature type="region of interest" description="Disordered" evidence="1">
    <location>
        <begin position="434"/>
        <end position="465"/>
    </location>
</feature>
<evidence type="ECO:0000313" key="2">
    <source>
        <dbReference type="EMBL" id="KIH51837.1"/>
    </source>
</evidence>
<evidence type="ECO:0000313" key="3">
    <source>
        <dbReference type="Proteomes" id="UP000054047"/>
    </source>
</evidence>
<feature type="region of interest" description="Disordered" evidence="1">
    <location>
        <begin position="88"/>
        <end position="125"/>
    </location>
</feature>
<reference evidence="2 3" key="1">
    <citation type="submission" date="2013-12" db="EMBL/GenBank/DDBJ databases">
        <title>Draft genome of the parsitic nematode Ancylostoma duodenale.</title>
        <authorList>
            <person name="Mitreva M."/>
        </authorList>
    </citation>
    <scope>NUCLEOTIDE SEQUENCE [LARGE SCALE GENOMIC DNA]</scope>
    <source>
        <strain evidence="2 3">Zhejiang</strain>
    </source>
</reference>
<name>A0A0C2CPX7_9BILA</name>
<dbReference type="OrthoDB" id="10682489at2759"/>
<feature type="compositionally biased region" description="Basic and acidic residues" evidence="1">
    <location>
        <begin position="89"/>
        <end position="109"/>
    </location>
</feature>
<feature type="compositionally biased region" description="Basic and acidic residues" evidence="1">
    <location>
        <begin position="315"/>
        <end position="326"/>
    </location>
</feature>
<gene>
    <name evidence="2" type="ORF">ANCDUO_18070</name>
</gene>
<dbReference type="EMBL" id="KN745280">
    <property type="protein sequence ID" value="KIH51837.1"/>
    <property type="molecule type" value="Genomic_DNA"/>
</dbReference>
<feature type="region of interest" description="Disordered" evidence="1">
    <location>
        <begin position="389"/>
        <end position="408"/>
    </location>
</feature>